<organism evidence="1 2">
    <name type="scientific">Serendipita vermifera MAFF 305830</name>
    <dbReference type="NCBI Taxonomy" id="933852"/>
    <lineage>
        <taxon>Eukaryota</taxon>
        <taxon>Fungi</taxon>
        <taxon>Dikarya</taxon>
        <taxon>Basidiomycota</taxon>
        <taxon>Agaricomycotina</taxon>
        <taxon>Agaricomycetes</taxon>
        <taxon>Sebacinales</taxon>
        <taxon>Serendipitaceae</taxon>
        <taxon>Serendipita</taxon>
    </lineage>
</organism>
<dbReference type="PANTHER" id="PTHR37816:SF1">
    <property type="entry name" value="TOXIN"/>
    <property type="match status" value="1"/>
</dbReference>
<evidence type="ECO:0000313" key="1">
    <source>
        <dbReference type="EMBL" id="KIM31345.1"/>
    </source>
</evidence>
<evidence type="ECO:0008006" key="3">
    <source>
        <dbReference type="Google" id="ProtNLM"/>
    </source>
</evidence>
<reference evidence="1 2" key="1">
    <citation type="submission" date="2014-04" db="EMBL/GenBank/DDBJ databases">
        <authorList>
            <consortium name="DOE Joint Genome Institute"/>
            <person name="Kuo A."/>
            <person name="Zuccaro A."/>
            <person name="Kohler A."/>
            <person name="Nagy L.G."/>
            <person name="Floudas D."/>
            <person name="Copeland A."/>
            <person name="Barry K.W."/>
            <person name="Cichocki N."/>
            <person name="Veneault-Fourrey C."/>
            <person name="LaButti K."/>
            <person name="Lindquist E.A."/>
            <person name="Lipzen A."/>
            <person name="Lundell T."/>
            <person name="Morin E."/>
            <person name="Murat C."/>
            <person name="Sun H."/>
            <person name="Tunlid A."/>
            <person name="Henrissat B."/>
            <person name="Grigoriev I.V."/>
            <person name="Hibbett D.S."/>
            <person name="Martin F."/>
            <person name="Nordberg H.P."/>
            <person name="Cantor M.N."/>
            <person name="Hua S.X."/>
        </authorList>
    </citation>
    <scope>NUCLEOTIDE SEQUENCE [LARGE SCALE GENOMIC DNA]</scope>
    <source>
        <strain evidence="1 2">MAFF 305830</strain>
    </source>
</reference>
<dbReference type="InterPro" id="IPR052922">
    <property type="entry name" value="Cytidylate_Kinase-2"/>
</dbReference>
<dbReference type="HOGENOM" id="CLU_092618_1_1_1"/>
<dbReference type="AlphaFoldDB" id="A0A0C3B3E0"/>
<keyword evidence="2" id="KW-1185">Reference proteome</keyword>
<accession>A0A0C3B3E0</accession>
<proteinExistence type="predicted"/>
<protein>
    <recommendedName>
        <fullName evidence="3">Adenylate kinase</fullName>
    </recommendedName>
</protein>
<gene>
    <name evidence="1" type="ORF">M408DRAFT_15133</name>
</gene>
<dbReference type="InterPro" id="IPR027417">
    <property type="entry name" value="P-loop_NTPase"/>
</dbReference>
<dbReference type="EMBL" id="KN824282">
    <property type="protein sequence ID" value="KIM31345.1"/>
    <property type="molecule type" value="Genomic_DNA"/>
</dbReference>
<dbReference type="Proteomes" id="UP000054097">
    <property type="component" value="Unassembled WGS sequence"/>
</dbReference>
<dbReference type="Gene3D" id="3.40.50.300">
    <property type="entry name" value="P-loop containing nucleotide triphosphate hydrolases"/>
    <property type="match status" value="1"/>
</dbReference>
<dbReference type="OrthoDB" id="65590at2759"/>
<name>A0A0C3B3E0_SERVB</name>
<reference evidence="2" key="2">
    <citation type="submission" date="2015-01" db="EMBL/GenBank/DDBJ databases">
        <title>Evolutionary Origins and Diversification of the Mycorrhizal Mutualists.</title>
        <authorList>
            <consortium name="DOE Joint Genome Institute"/>
            <consortium name="Mycorrhizal Genomics Consortium"/>
            <person name="Kohler A."/>
            <person name="Kuo A."/>
            <person name="Nagy L.G."/>
            <person name="Floudas D."/>
            <person name="Copeland A."/>
            <person name="Barry K.W."/>
            <person name="Cichocki N."/>
            <person name="Veneault-Fourrey C."/>
            <person name="LaButti K."/>
            <person name="Lindquist E.A."/>
            <person name="Lipzen A."/>
            <person name="Lundell T."/>
            <person name="Morin E."/>
            <person name="Murat C."/>
            <person name="Riley R."/>
            <person name="Ohm R."/>
            <person name="Sun H."/>
            <person name="Tunlid A."/>
            <person name="Henrissat B."/>
            <person name="Grigoriev I.V."/>
            <person name="Hibbett D.S."/>
            <person name="Martin F."/>
        </authorList>
    </citation>
    <scope>NUCLEOTIDE SEQUENCE [LARGE SCALE GENOMIC DNA]</scope>
    <source>
        <strain evidence="2">MAFF 305830</strain>
    </source>
</reference>
<dbReference type="SUPFAM" id="SSF52540">
    <property type="entry name" value="P-loop containing nucleoside triphosphate hydrolases"/>
    <property type="match status" value="1"/>
</dbReference>
<evidence type="ECO:0000313" key="2">
    <source>
        <dbReference type="Proteomes" id="UP000054097"/>
    </source>
</evidence>
<sequence>MSADTRPLRGKNGIYRIVVHGNSGTGKSTMAKQLGDVLRVPAIHLDTLHWRPGWVEAPNDEMIKDLAEKLDQAARDGTGWVVDGNYESCIGRMTDSAATDIIWLDPPFYQYFPRIVIRTFRRLLGIEESCAAGCEESWRECFFSSKSILWWCITHHSISKTRYQERWRVDQASQEGKWQRLGGFDEGAAWLDAVKGHVKSS</sequence>
<dbReference type="PANTHER" id="PTHR37816">
    <property type="entry name" value="YALI0E33011P"/>
    <property type="match status" value="1"/>
</dbReference>